<evidence type="ECO:0000256" key="8">
    <source>
        <dbReference type="SAM" id="Coils"/>
    </source>
</evidence>
<reference evidence="11 13" key="1">
    <citation type="journal article" date="2008" name="Science">
        <title>The Physcomitrella genome reveals evolutionary insights into the conquest of land by plants.</title>
        <authorList>
            <person name="Rensing S."/>
            <person name="Lang D."/>
            <person name="Zimmer A."/>
            <person name="Terry A."/>
            <person name="Salamov A."/>
            <person name="Shapiro H."/>
            <person name="Nishiyama T."/>
            <person name="Perroud P.-F."/>
            <person name="Lindquist E."/>
            <person name="Kamisugi Y."/>
            <person name="Tanahashi T."/>
            <person name="Sakakibara K."/>
            <person name="Fujita T."/>
            <person name="Oishi K."/>
            <person name="Shin-I T."/>
            <person name="Kuroki Y."/>
            <person name="Toyoda A."/>
            <person name="Suzuki Y."/>
            <person name="Hashimoto A."/>
            <person name="Yamaguchi K."/>
            <person name="Sugano A."/>
            <person name="Kohara Y."/>
            <person name="Fujiyama A."/>
            <person name="Anterola A."/>
            <person name="Aoki S."/>
            <person name="Ashton N."/>
            <person name="Barbazuk W.B."/>
            <person name="Barker E."/>
            <person name="Bennetzen J."/>
            <person name="Bezanilla M."/>
            <person name="Blankenship R."/>
            <person name="Cho S.H."/>
            <person name="Dutcher S."/>
            <person name="Estelle M."/>
            <person name="Fawcett J.A."/>
            <person name="Gundlach H."/>
            <person name="Hanada K."/>
            <person name="Heyl A."/>
            <person name="Hicks K.A."/>
            <person name="Hugh J."/>
            <person name="Lohr M."/>
            <person name="Mayer K."/>
            <person name="Melkozernov A."/>
            <person name="Murata T."/>
            <person name="Nelson D."/>
            <person name="Pils B."/>
            <person name="Prigge M."/>
            <person name="Reiss B."/>
            <person name="Renner T."/>
            <person name="Rombauts S."/>
            <person name="Rushton P."/>
            <person name="Sanderfoot A."/>
            <person name="Schween G."/>
            <person name="Shiu S.-H."/>
            <person name="Stueber K."/>
            <person name="Theodoulou F.L."/>
            <person name="Tu H."/>
            <person name="Van de Peer Y."/>
            <person name="Verrier P.J."/>
            <person name="Waters E."/>
            <person name="Wood A."/>
            <person name="Yang L."/>
            <person name="Cove D."/>
            <person name="Cuming A."/>
            <person name="Hasebe M."/>
            <person name="Lucas S."/>
            <person name="Mishler D.B."/>
            <person name="Reski R."/>
            <person name="Grigoriev I."/>
            <person name="Quatrano R.S."/>
            <person name="Boore J.L."/>
        </authorList>
    </citation>
    <scope>NUCLEOTIDE SEQUENCE [LARGE SCALE GENOMIC DNA]</scope>
    <source>
        <strain evidence="12 13">cv. Gransden 2004</strain>
    </source>
</reference>
<feature type="coiled-coil region" evidence="8">
    <location>
        <begin position="1503"/>
        <end position="1537"/>
    </location>
</feature>
<feature type="compositionally biased region" description="Polar residues" evidence="9">
    <location>
        <begin position="78"/>
        <end position="95"/>
    </location>
</feature>
<dbReference type="EnsemblPlants" id="Pp3c1_6090V3.1">
    <property type="protein sequence ID" value="Pp3c1_6090V3.1"/>
    <property type="gene ID" value="Pp3c1_6090"/>
</dbReference>
<feature type="coiled-coil region" evidence="8">
    <location>
        <begin position="2277"/>
        <end position="2348"/>
    </location>
</feature>
<dbReference type="Gene3D" id="3.40.850.10">
    <property type="entry name" value="Kinesin motor domain"/>
    <property type="match status" value="1"/>
</dbReference>
<dbReference type="PRINTS" id="PR00380">
    <property type="entry name" value="KINESINHEAVY"/>
</dbReference>
<feature type="coiled-coil region" evidence="8">
    <location>
        <begin position="1420"/>
        <end position="1447"/>
    </location>
</feature>
<dbReference type="InterPro" id="IPR001752">
    <property type="entry name" value="Kinesin_motor_dom"/>
</dbReference>
<feature type="domain" description="Kinesin motor" evidence="10">
    <location>
        <begin position="277"/>
        <end position="614"/>
    </location>
</feature>
<accession>A0A2K1L709</accession>
<dbReference type="GO" id="GO:0003777">
    <property type="term" value="F:microtubule motor activity"/>
    <property type="evidence" value="ECO:0007669"/>
    <property type="project" value="InterPro"/>
</dbReference>
<dbReference type="Proteomes" id="UP000006727">
    <property type="component" value="Chromosome 1"/>
</dbReference>
<evidence type="ECO:0000256" key="2">
    <source>
        <dbReference type="ARBA" id="ARBA00022741"/>
    </source>
</evidence>
<proteinExistence type="inferred from homology"/>
<dbReference type="PANTHER" id="PTHR37739:SF8">
    <property type="entry name" value="KINESIN-LIKE PROTEIN KIN-12D"/>
    <property type="match status" value="1"/>
</dbReference>
<keyword evidence="3 7" id="KW-0067">ATP-binding</keyword>
<dbReference type="SMART" id="SM00129">
    <property type="entry name" value="KISc"/>
    <property type="match status" value="1"/>
</dbReference>
<evidence type="ECO:0000256" key="6">
    <source>
        <dbReference type="ARBA" id="ARBA00034488"/>
    </source>
</evidence>
<dbReference type="PROSITE" id="PS50067">
    <property type="entry name" value="KINESIN_MOTOR_2"/>
    <property type="match status" value="1"/>
</dbReference>
<dbReference type="InterPro" id="IPR044986">
    <property type="entry name" value="KIF15/KIN-12"/>
</dbReference>
<evidence type="ECO:0000313" key="13">
    <source>
        <dbReference type="Proteomes" id="UP000006727"/>
    </source>
</evidence>
<feature type="coiled-coil region" evidence="8">
    <location>
        <begin position="1244"/>
        <end position="1278"/>
    </location>
</feature>
<sequence length="2476" mass="281277">MAIGTPPLRLSIRNSPRKNTQESVESSGSDVGIATPSRIGTITSARKALTPIAEIVSNPLTSDVPVCEAIAPSRKRNVTTPQKQTVENKSFSDAENATDCKEGSAVGTLGNLAGITPGRSKNILAGLSKKSPVVARSVQELCYSETQADGARTPKRRLAYNPEVVQIQTSTKSSTKIPFEHLTPKVFRSAGRKVANEAEVGTSSRCGPAQLITPSSARSTRPLKHGGAGGILSSGLGIRASVSSSLNRQLVMPQTSPHFIEQPFDLEQDPNFWDDHNVQVLIRSRPINNAEMASQGYTRCLKQENAHCITWLGQPESRFTFDHVAGDSVTQDKLFRVVGLPMVENCMSGYNSCMFAYGQTGSGKTHTMLGDLERLDRSPSDNRGITPRVFEYLFERIRQEEESRKHEKLMFMCRCSFLEIYNEQITDLLEPTSTNLHMREDTRTGVYVENLSEVEVQNVQDVIDLLIQGASNRRVAATNMNRESSRSHSVFTCIVESKWECDSLTNIRFGRLNLVDLAGSERQKSSGAEGDRLKEAASINKSLSTLGLVIMTLVDIANGKQRHVPYRDSKLTFLLQDSLGGNSKTIIIATVSPASCNAVETLSTLKFAQRAKLIRNTAVVNEDATGDVKALKLQLQLMKEELERIRRQSISSIPSALLPVDRSWDATRALGSPTGTNKQLKAMESIVAGALRREKAAEDVTERLASEIEQLNRLVRERQQESQNAKLILRFREDKIRRLEALSQGMLELDSYLAQDKRMLCEEIKLLKAQLECNPEITRFAMEKNQLLDQIKSLKDFQDGKQEVMAQEISNLRDKVLEMLEGKIANEHVRSSLSASQGHIATSEIIAKDREIELLRTEANAYRSDLEHCRNNLNSVLESHSATSRQVVDLQALVEQLRGSGGEENCLNRESNYELLEKLQTEQLQHTMELKSQLEQMELKAEIEGRKSHLLESQLQESLQEAHNLHNQLQEVESCIRMETEEAGDEQKRKLIDYDAMAVMWNHKESDLRAQLEKVQSAMDTILEKQGREHEEVLVYQEEIRRLRQELISLEASRNEEQALREHFEKKNKELAAELNRQLEEASSKLAQEKAIIDALENQHLLAMNEIDTLQESHKKLVLRLKRREEKGRMLKRRIDRLGWELTKEHELRDVEREMEDREKLNEEELMALELKLENARKELETARALNEKIQEEQHLQTMRQQDLDYSRSEVETETAFAITSMQDELMAMEDEWLEKETAAQEQVARVREELADTLRMLNEIRHENVNLRKEHDAMMKEKDAEISTLRRSWEAASGKIIDYLAEGDQALFDAVQEMEYLVELSIPSGRVQQTNKNKAYEFLCEQLKLAQDVARETERKVRALCRAASEASPEADSNKLSLSDRESVCGLLRGSQKFENATNEIIARKGCSDRRVVECETMLTSIQADLAHAELKLRQAEDRNLELAKAQEALIVTSQQWDLEKTTLISTLRAVEQQYAVAQQALSDLQVGTMFSEAPEGVTEEVEELRLAKEKWDMQKKELENELVELRAALTQRDAEFIKQRMSDAKEAVVSRDKSRLTESKVAGYFVEDENCINQNLEVERHDAGEAAVRLVNLIKKKEIVLKDTNDALAQLKLELEKALEAHDSHQQHSVECVAEREELLFKCESLEKCLNIATSNTFHAEERLDTLQLLIEEFSQAEGKWKLKISNLTSQVEVMRSLLADKEAEWKTLKNENEQLHIALLSAQKEGISVACELTALKQKLRRSDSHGRDQLDHVEQTIEINHIDHGQRNPVLDRRRETEMYEDEITKLIMLVAQSEERLVKLELDWRREKERLLAERDIARMDAKQKGSEAAALARNFERNRATLWEAEMMVDALVQAKDSARSDGEAWKLENDRLRLAHEVALKNVYEETLEVLAIIKEEVDKTKNHCEKEIATMTEDIYVLIDGLHISIGALQHDFKKAQMSISLLAEELGFAEEIQHNYSAGLLEEELAALNTASANDEEEYLIMKDQIAKLRTLAIELDAELQVKVCAVKGLEQELLHAEKLRDSLLQEAESNIKEVESQRDSLQVDLSALKKELGFAQHTDKDVDLQALTTRIPTLMLLSGGQATEYHCKLNDLSSMVEQFKVEDRRLSSARSPFSRIDKGILQTQTADLDAEFHAQERRIQELEVLAVDRQQEISVLNSRLAEAESQTYDVVQELLGVKLDISNYTETQHLMQRLAVDVRRQSITPNGPGRNLVQGAEIQKLRDQLDELVGERESWLEDLNKRHAEIVALQISAEKMRHRDLFISAENEKLKLDNAGYIERITELEKDIKKLSGQQNLQQRIQHHAKIKEENTALRHKIEDLSAKLRRTEVLLARVTDELAKYRTAEGKTPLLNIDEEQCLRIKLQEAEDAKIQMAQKLLKIYSSIVKVADCNLDAREVDHELAMLALEKLQGRIRSTEQELAETKFKSKIDGEKRRLSDLRAALTPSKSINISGDQNLFCQVQYFS</sequence>
<feature type="compositionally biased region" description="Polar residues" evidence="9">
    <location>
        <begin position="12"/>
        <end position="29"/>
    </location>
</feature>
<keyword evidence="1" id="KW-0493">Microtubule</keyword>
<evidence type="ECO:0000256" key="3">
    <source>
        <dbReference type="ARBA" id="ARBA00022840"/>
    </source>
</evidence>
<dbReference type="PROSITE" id="PS00411">
    <property type="entry name" value="KINESIN_MOTOR_1"/>
    <property type="match status" value="1"/>
</dbReference>
<feature type="coiled-coil region" evidence="8">
    <location>
        <begin position="694"/>
        <end position="724"/>
    </location>
</feature>
<dbReference type="FunFam" id="3.40.850.10:FF:000033">
    <property type="entry name" value="Kinesin-like protein KIN-12E"/>
    <property type="match status" value="1"/>
</dbReference>
<name>A0A2K1L709_PHYPA</name>
<keyword evidence="4 8" id="KW-0175">Coiled coil</keyword>
<dbReference type="Pfam" id="PF00225">
    <property type="entry name" value="Kinesin"/>
    <property type="match status" value="1"/>
</dbReference>
<evidence type="ECO:0000256" key="5">
    <source>
        <dbReference type="ARBA" id="ARBA00023175"/>
    </source>
</evidence>
<dbReference type="GO" id="GO:0008017">
    <property type="term" value="F:microtubule binding"/>
    <property type="evidence" value="ECO:0007669"/>
    <property type="project" value="InterPro"/>
</dbReference>
<feature type="region of interest" description="Disordered" evidence="9">
    <location>
        <begin position="198"/>
        <end position="225"/>
    </location>
</feature>
<dbReference type="STRING" id="3218.A0A2K1L709"/>
<dbReference type="PANTHER" id="PTHR37739">
    <property type="entry name" value="KINESIN-LIKE PROTEIN KIN-12D"/>
    <property type="match status" value="1"/>
</dbReference>
<comment type="similarity">
    <text evidence="6">Belongs to the TRAFAC class myosin-kinesin ATPase superfamily. Kinesin family. KIN-12 subfamily.</text>
</comment>
<feature type="coiled-coil region" evidence="8">
    <location>
        <begin position="2016"/>
        <end position="2061"/>
    </location>
</feature>
<protein>
    <recommendedName>
        <fullName evidence="10">Kinesin motor domain-containing protein</fullName>
    </recommendedName>
</protein>
<feature type="region of interest" description="Disordered" evidence="9">
    <location>
        <begin position="75"/>
        <end position="95"/>
    </location>
</feature>
<organism evidence="11">
    <name type="scientific">Physcomitrium patens</name>
    <name type="common">Spreading-leaved earth moss</name>
    <name type="synonym">Physcomitrella patens</name>
    <dbReference type="NCBI Taxonomy" id="3218"/>
    <lineage>
        <taxon>Eukaryota</taxon>
        <taxon>Viridiplantae</taxon>
        <taxon>Streptophyta</taxon>
        <taxon>Embryophyta</taxon>
        <taxon>Bryophyta</taxon>
        <taxon>Bryophytina</taxon>
        <taxon>Bryopsida</taxon>
        <taxon>Funariidae</taxon>
        <taxon>Funariales</taxon>
        <taxon>Funariaceae</taxon>
        <taxon>Physcomitrium</taxon>
    </lineage>
</organism>
<dbReference type="InterPro" id="IPR036961">
    <property type="entry name" value="Kinesin_motor_dom_sf"/>
</dbReference>
<evidence type="ECO:0000256" key="1">
    <source>
        <dbReference type="ARBA" id="ARBA00022701"/>
    </source>
</evidence>
<evidence type="ECO:0000313" key="12">
    <source>
        <dbReference type="EnsemblPlants" id="Pp3c1_6090V3.1"/>
    </source>
</evidence>
<dbReference type="Gramene" id="Pp3c1_6090V3.1">
    <property type="protein sequence ID" value="Pp3c1_6090V3.1"/>
    <property type="gene ID" value="Pp3c1_6090"/>
</dbReference>
<feature type="coiled-coil region" evidence="8">
    <location>
        <begin position="1687"/>
        <end position="1721"/>
    </location>
</feature>
<dbReference type="PaxDb" id="3218-PP1S45_257V6.1"/>
<dbReference type="GO" id="GO:0005524">
    <property type="term" value="F:ATP binding"/>
    <property type="evidence" value="ECO:0007669"/>
    <property type="project" value="UniProtKB-UniRule"/>
</dbReference>
<reference evidence="12" key="3">
    <citation type="submission" date="2020-12" db="UniProtKB">
        <authorList>
            <consortium name="EnsemblPlants"/>
        </authorList>
    </citation>
    <scope>IDENTIFICATION</scope>
</reference>
<feature type="coiled-coil region" evidence="8">
    <location>
        <begin position="1596"/>
        <end position="1630"/>
    </location>
</feature>
<feature type="coiled-coil region" evidence="8">
    <location>
        <begin position="2410"/>
        <end position="2437"/>
    </location>
</feature>
<gene>
    <name evidence="12" type="primary">LOC112286498</name>
    <name evidence="11" type="ORF">PHYPA_000254</name>
</gene>
<evidence type="ECO:0000313" key="11">
    <source>
        <dbReference type="EMBL" id="PNR61830.1"/>
    </source>
</evidence>
<keyword evidence="13" id="KW-1185">Reference proteome</keyword>
<dbReference type="GO" id="GO:0007018">
    <property type="term" value="P:microtubule-based movement"/>
    <property type="evidence" value="ECO:0007669"/>
    <property type="project" value="InterPro"/>
</dbReference>
<evidence type="ECO:0000256" key="9">
    <source>
        <dbReference type="SAM" id="MobiDB-lite"/>
    </source>
</evidence>
<dbReference type="EnsemblPlants" id="Pp3c1_6090V3.2">
    <property type="protein sequence ID" value="Pp3c1_6090V3.2"/>
    <property type="gene ID" value="Pp3c1_6090"/>
</dbReference>
<feature type="region of interest" description="Disordered" evidence="9">
    <location>
        <begin position="1"/>
        <end position="33"/>
    </location>
</feature>
<evidence type="ECO:0000256" key="7">
    <source>
        <dbReference type="PROSITE-ProRule" id="PRU00283"/>
    </source>
</evidence>
<keyword evidence="5 7" id="KW-0505">Motor protein</keyword>
<dbReference type="GO" id="GO:0005874">
    <property type="term" value="C:microtubule"/>
    <property type="evidence" value="ECO:0007669"/>
    <property type="project" value="UniProtKB-KW"/>
</dbReference>
<keyword evidence="2 7" id="KW-0547">Nucleotide-binding</keyword>
<feature type="binding site" evidence="7">
    <location>
        <begin position="358"/>
        <end position="365"/>
    </location>
    <ligand>
        <name>ATP</name>
        <dbReference type="ChEBI" id="CHEBI:30616"/>
    </ligand>
</feature>
<dbReference type="InterPro" id="IPR027417">
    <property type="entry name" value="P-loop_NTPase"/>
</dbReference>
<dbReference type="InterPro" id="IPR019821">
    <property type="entry name" value="Kinesin_motor_CS"/>
</dbReference>
<feature type="coiled-coil region" evidence="8">
    <location>
        <begin position="621"/>
        <end position="648"/>
    </location>
</feature>
<feature type="coiled-coil region" evidence="8">
    <location>
        <begin position="1033"/>
        <end position="1193"/>
    </location>
</feature>
<dbReference type="SUPFAM" id="SSF52540">
    <property type="entry name" value="P-loop containing nucleoside triphosphate hydrolases"/>
    <property type="match status" value="1"/>
</dbReference>
<dbReference type="EMBL" id="ABEU02000001">
    <property type="protein sequence ID" value="PNR61830.1"/>
    <property type="molecule type" value="Genomic_DNA"/>
</dbReference>
<evidence type="ECO:0000256" key="4">
    <source>
        <dbReference type="ARBA" id="ARBA00023054"/>
    </source>
</evidence>
<dbReference type="Gramene" id="Pp3c1_6090V3.2">
    <property type="protein sequence ID" value="Pp3c1_6090V3.2"/>
    <property type="gene ID" value="Pp3c1_6090"/>
</dbReference>
<evidence type="ECO:0000259" key="10">
    <source>
        <dbReference type="PROSITE" id="PS50067"/>
    </source>
</evidence>
<reference evidence="11 13" key="2">
    <citation type="journal article" date="2018" name="Plant J.">
        <title>The Physcomitrella patens chromosome-scale assembly reveals moss genome structure and evolution.</title>
        <authorList>
            <person name="Lang D."/>
            <person name="Ullrich K.K."/>
            <person name="Murat F."/>
            <person name="Fuchs J."/>
            <person name="Jenkins J."/>
            <person name="Haas F.B."/>
            <person name="Piednoel M."/>
            <person name="Gundlach H."/>
            <person name="Van Bel M."/>
            <person name="Meyberg R."/>
            <person name="Vives C."/>
            <person name="Morata J."/>
            <person name="Symeonidi A."/>
            <person name="Hiss M."/>
            <person name="Muchero W."/>
            <person name="Kamisugi Y."/>
            <person name="Saleh O."/>
            <person name="Blanc G."/>
            <person name="Decker E.L."/>
            <person name="van Gessel N."/>
            <person name="Grimwood J."/>
            <person name="Hayes R.D."/>
            <person name="Graham S.W."/>
            <person name="Gunter L.E."/>
            <person name="McDaniel S.F."/>
            <person name="Hoernstein S.N.W."/>
            <person name="Larsson A."/>
            <person name="Li F.W."/>
            <person name="Perroud P.F."/>
            <person name="Phillips J."/>
            <person name="Ranjan P."/>
            <person name="Rokshar D.S."/>
            <person name="Rothfels C.J."/>
            <person name="Schneider L."/>
            <person name="Shu S."/>
            <person name="Stevenson D.W."/>
            <person name="Thummler F."/>
            <person name="Tillich M."/>
            <person name="Villarreal Aguilar J.C."/>
            <person name="Widiez T."/>
            <person name="Wong G.K."/>
            <person name="Wymore A."/>
            <person name="Zhang Y."/>
            <person name="Zimmer A.D."/>
            <person name="Quatrano R.S."/>
            <person name="Mayer K.F.X."/>
            <person name="Goodstein D."/>
            <person name="Casacuberta J.M."/>
            <person name="Vandepoele K."/>
            <person name="Reski R."/>
            <person name="Cuming A.C."/>
            <person name="Tuskan G.A."/>
            <person name="Maumus F."/>
            <person name="Salse J."/>
            <person name="Schmutz J."/>
            <person name="Rensing S.A."/>
        </authorList>
    </citation>
    <scope>NUCLEOTIDE SEQUENCE [LARGE SCALE GENOMIC DNA]</scope>
    <source>
        <strain evidence="12 13">cv. Gransden 2004</strain>
    </source>
</reference>